<dbReference type="Proteomes" id="UP001546774">
    <property type="component" value="Unassembled WGS sequence"/>
</dbReference>
<dbReference type="Gene3D" id="2.40.128.20">
    <property type="match status" value="1"/>
</dbReference>
<reference evidence="1" key="1">
    <citation type="submission" date="2024-03" db="EMBL/GenBank/DDBJ databases">
        <title>Human intestinal bacterial collection.</title>
        <authorList>
            <person name="Pauvert C."/>
            <person name="Hitch T.C.A."/>
            <person name="Clavel T."/>
        </authorList>
    </citation>
    <scope>NUCLEOTIDE SEQUENCE [LARGE SCALE GENOMIC DNA]</scope>
    <source>
        <strain evidence="1">CLA-AA-H89B</strain>
    </source>
</reference>
<protein>
    <submittedName>
        <fullName evidence="1">DUF1934 domain-containing protein</fullName>
    </submittedName>
</protein>
<gene>
    <name evidence="1" type="ORF">WMO37_11360</name>
</gene>
<proteinExistence type="predicted"/>
<dbReference type="SUPFAM" id="SSF50814">
    <property type="entry name" value="Lipocalins"/>
    <property type="match status" value="1"/>
</dbReference>
<comment type="caution">
    <text evidence="1">The sequence shown here is derived from an EMBL/GenBank/DDBJ whole genome shotgun (WGS) entry which is preliminary data.</text>
</comment>
<dbReference type="Pfam" id="PF09148">
    <property type="entry name" value="DUF1934"/>
    <property type="match status" value="1"/>
</dbReference>
<name>A0ABV1H7C3_9FIRM</name>
<evidence type="ECO:0000313" key="2">
    <source>
        <dbReference type="Proteomes" id="UP001546774"/>
    </source>
</evidence>
<evidence type="ECO:0000313" key="1">
    <source>
        <dbReference type="EMBL" id="MEQ2555597.1"/>
    </source>
</evidence>
<dbReference type="InterPro" id="IPR015231">
    <property type="entry name" value="DUF1934"/>
</dbReference>
<dbReference type="InterPro" id="IPR012674">
    <property type="entry name" value="Calycin"/>
</dbReference>
<dbReference type="EMBL" id="JBBMFS010000010">
    <property type="protein sequence ID" value="MEQ2555597.1"/>
    <property type="molecule type" value="Genomic_DNA"/>
</dbReference>
<keyword evidence="2" id="KW-1185">Reference proteome</keyword>
<organism evidence="1 2">
    <name type="scientific">Lachnospira intestinalis</name>
    <dbReference type="NCBI Taxonomy" id="3133158"/>
    <lineage>
        <taxon>Bacteria</taxon>
        <taxon>Bacillati</taxon>
        <taxon>Bacillota</taxon>
        <taxon>Clostridia</taxon>
        <taxon>Lachnospirales</taxon>
        <taxon>Lachnospiraceae</taxon>
        <taxon>Lachnospira</taxon>
    </lineage>
</organism>
<sequence length="155" mass="17564">MKEKVYINIKGLQLAAQNVPRDYEEDEDDPVEVINVGRYRIINGKEYIKYDEVLEGTTKKCTSTIKIAGNSVEVTKKGPVTAHLSFVPGEKTMTFYETPYGNIYLGIFSRSVDMQRTEDKLTISIDYALELNYEQVSDCKVDIEISSKGKFSLLS</sequence>
<accession>A0ABV1H7C3</accession>